<dbReference type="GeneID" id="36345884"/>
<gene>
    <name evidence="4" type="ORF">EGR_10169</name>
</gene>
<reference evidence="4 5" key="1">
    <citation type="journal article" date="2013" name="Nat. Genet.">
        <title>The genome of the hydatid tapeworm Echinococcus granulosus.</title>
        <authorList>
            <person name="Zheng H."/>
            <person name="Zhang W."/>
            <person name="Zhang L."/>
            <person name="Zhang Z."/>
            <person name="Li J."/>
            <person name="Lu G."/>
            <person name="Zhu Y."/>
            <person name="Wang Y."/>
            <person name="Huang Y."/>
            <person name="Liu J."/>
            <person name="Kang H."/>
            <person name="Chen J."/>
            <person name="Wang L."/>
            <person name="Chen A."/>
            <person name="Yu S."/>
            <person name="Gao Z."/>
            <person name="Jin L."/>
            <person name="Gu W."/>
            <person name="Wang Z."/>
            <person name="Zhao L."/>
            <person name="Shi B."/>
            <person name="Wen H."/>
            <person name="Lin R."/>
            <person name="Jones M.K."/>
            <person name="Brejova B."/>
            <person name="Vinar T."/>
            <person name="Zhao G."/>
            <person name="McManus D.P."/>
            <person name="Chen Z."/>
            <person name="Zhou Y."/>
            <person name="Wang S."/>
        </authorList>
    </citation>
    <scope>NUCLEOTIDE SEQUENCE [LARGE SCALE GENOMIC DNA]</scope>
</reference>
<keyword evidence="5" id="KW-1185">Reference proteome</keyword>
<dbReference type="EMBL" id="APAU02000196">
    <property type="protein sequence ID" value="EUB54961.1"/>
    <property type="molecule type" value="Genomic_DNA"/>
</dbReference>
<dbReference type="InterPro" id="IPR013126">
    <property type="entry name" value="Hsp_70_fam"/>
</dbReference>
<accession>W6U335</accession>
<dbReference type="InterPro" id="IPR029047">
    <property type="entry name" value="HSP70_peptide-bd_sf"/>
</dbReference>
<dbReference type="AlphaFoldDB" id="W6U335"/>
<dbReference type="Gene3D" id="1.20.1270.10">
    <property type="match status" value="1"/>
</dbReference>
<dbReference type="OrthoDB" id="6151140at2759"/>
<keyword evidence="2" id="KW-0547">Nucleotide-binding</keyword>
<dbReference type="STRING" id="6210.W6U335"/>
<protein>
    <submittedName>
        <fullName evidence="4">Heat shock cognate protein</fullName>
    </submittedName>
</protein>
<dbReference type="GO" id="GO:0140662">
    <property type="term" value="F:ATP-dependent protein folding chaperone"/>
    <property type="evidence" value="ECO:0007669"/>
    <property type="project" value="InterPro"/>
</dbReference>
<comment type="caution">
    <text evidence="4">The sequence shown here is derived from an EMBL/GenBank/DDBJ whole genome shotgun (WGS) entry which is preliminary data.</text>
</comment>
<evidence type="ECO:0000313" key="5">
    <source>
        <dbReference type="Proteomes" id="UP000019149"/>
    </source>
</evidence>
<dbReference type="OMA" id="PGRMEEN"/>
<dbReference type="InterPro" id="IPR029048">
    <property type="entry name" value="HSP70_C_sf"/>
</dbReference>
<organism evidence="4 5">
    <name type="scientific">Echinococcus granulosus</name>
    <name type="common">Hydatid tapeworm</name>
    <dbReference type="NCBI Taxonomy" id="6210"/>
    <lineage>
        <taxon>Eukaryota</taxon>
        <taxon>Metazoa</taxon>
        <taxon>Spiralia</taxon>
        <taxon>Lophotrochozoa</taxon>
        <taxon>Platyhelminthes</taxon>
        <taxon>Cestoda</taxon>
        <taxon>Eucestoda</taxon>
        <taxon>Cyclophyllidea</taxon>
        <taxon>Taeniidae</taxon>
        <taxon>Echinococcus</taxon>
        <taxon>Echinococcus granulosus group</taxon>
    </lineage>
</organism>
<dbReference type="SUPFAM" id="SSF100920">
    <property type="entry name" value="Heat shock protein 70kD (HSP70), peptide-binding domain"/>
    <property type="match status" value="1"/>
</dbReference>
<keyword evidence="3" id="KW-0067">ATP-binding</keyword>
<dbReference type="GO" id="GO:0005524">
    <property type="term" value="F:ATP binding"/>
    <property type="evidence" value="ECO:0007669"/>
    <property type="project" value="UniProtKB-KW"/>
</dbReference>
<comment type="similarity">
    <text evidence="1">Belongs to the heat shock protein 70 family.</text>
</comment>
<evidence type="ECO:0000256" key="2">
    <source>
        <dbReference type="ARBA" id="ARBA00022741"/>
    </source>
</evidence>
<name>W6U335_ECHGR</name>
<keyword evidence="4" id="KW-0346">Stress response</keyword>
<dbReference type="CTD" id="36345884"/>
<dbReference type="SUPFAM" id="SSF100934">
    <property type="entry name" value="Heat shock protein 70kD (HSP70), C-terminal subdomain"/>
    <property type="match status" value="1"/>
</dbReference>
<dbReference type="Gene3D" id="2.60.34.10">
    <property type="entry name" value="Substrate Binding Domain Of DNAk, Chain A, domain 1"/>
    <property type="match status" value="1"/>
</dbReference>
<evidence type="ECO:0000313" key="4">
    <source>
        <dbReference type="EMBL" id="EUB54961.1"/>
    </source>
</evidence>
<proteinExistence type="inferred from homology"/>
<dbReference type="Pfam" id="PF00012">
    <property type="entry name" value="HSP70"/>
    <property type="match status" value="1"/>
</dbReference>
<sequence length="101" mass="12080">MEKSTEKQNSITITDYKCRLSTKEIERMLLDAETFEQDDEKERSRVAAMIVLVDCIYSMKRKMEKEEMKQKISEDCRQNILSRCEETIEWTKTEKEATKED</sequence>
<dbReference type="RefSeq" id="XP_024346157.1">
    <property type="nucleotide sequence ID" value="XM_024499418.1"/>
</dbReference>
<evidence type="ECO:0000256" key="1">
    <source>
        <dbReference type="ARBA" id="ARBA00007381"/>
    </source>
</evidence>
<dbReference type="Proteomes" id="UP000019149">
    <property type="component" value="Unassembled WGS sequence"/>
</dbReference>
<evidence type="ECO:0000256" key="3">
    <source>
        <dbReference type="ARBA" id="ARBA00022840"/>
    </source>
</evidence>
<dbReference type="KEGG" id="egl:EGR_10169"/>